<reference evidence="6 7" key="1">
    <citation type="submission" date="2017-01" db="EMBL/GenBank/DDBJ databases">
        <title>Novel large sulfur bacteria in the metagenomes of groundwater-fed chemosynthetic microbial mats in the Lake Huron basin.</title>
        <authorList>
            <person name="Sharrar A.M."/>
            <person name="Flood B.E."/>
            <person name="Bailey J.V."/>
            <person name="Jones D.S."/>
            <person name="Biddanda B."/>
            <person name="Ruberg S.A."/>
            <person name="Marcus D.N."/>
            <person name="Dick G.J."/>
        </authorList>
    </citation>
    <scope>NUCLEOTIDE SEQUENCE [LARGE SCALE GENOMIC DNA]</scope>
    <source>
        <strain evidence="6">A8</strain>
    </source>
</reference>
<dbReference type="GO" id="GO:0051213">
    <property type="term" value="F:dioxygenase activity"/>
    <property type="evidence" value="ECO:0007669"/>
    <property type="project" value="UniProtKB-KW"/>
</dbReference>
<name>A0A1Y1QYU4_9GAMM</name>
<dbReference type="InterPro" id="IPR000391">
    <property type="entry name" value="Rng_hydr_dOase-bsu"/>
</dbReference>
<evidence type="ECO:0000256" key="1">
    <source>
        <dbReference type="ARBA" id="ARBA00005211"/>
    </source>
</evidence>
<evidence type="ECO:0000256" key="3">
    <source>
        <dbReference type="ARBA" id="ARBA00022797"/>
    </source>
</evidence>
<dbReference type="Pfam" id="PF00866">
    <property type="entry name" value="Ring_hydroxyl_B"/>
    <property type="match status" value="1"/>
</dbReference>
<evidence type="ECO:0000256" key="5">
    <source>
        <dbReference type="ARBA" id="ARBA00023002"/>
    </source>
</evidence>
<comment type="caution">
    <text evidence="6">The sequence shown here is derived from an EMBL/GenBank/DDBJ whole genome shotgun (WGS) entry which is preliminary data.</text>
</comment>
<evidence type="ECO:0000256" key="2">
    <source>
        <dbReference type="ARBA" id="ARBA00009570"/>
    </source>
</evidence>
<organism evidence="6 7">
    <name type="scientific">Thiothrix lacustris</name>
    <dbReference type="NCBI Taxonomy" id="525917"/>
    <lineage>
        <taxon>Bacteria</taxon>
        <taxon>Pseudomonadati</taxon>
        <taxon>Pseudomonadota</taxon>
        <taxon>Gammaproteobacteria</taxon>
        <taxon>Thiotrichales</taxon>
        <taxon>Thiotrichaceae</taxon>
        <taxon>Thiothrix</taxon>
    </lineage>
</organism>
<dbReference type="CDD" id="cd00667">
    <property type="entry name" value="ring_hydroxylating_dioxygenases_beta"/>
    <property type="match status" value="1"/>
</dbReference>
<evidence type="ECO:0000256" key="4">
    <source>
        <dbReference type="ARBA" id="ARBA00022964"/>
    </source>
</evidence>
<proteinExistence type="inferred from homology"/>
<protein>
    <recommendedName>
        <fullName evidence="8">Aromatic-ring-hydroxylating dioxygenase subunit beta</fullName>
    </recommendedName>
</protein>
<comment type="pathway">
    <text evidence="1">Aromatic compound metabolism.</text>
</comment>
<keyword evidence="3" id="KW-0058">Aromatic hydrocarbons catabolism</keyword>
<evidence type="ECO:0008006" key="8">
    <source>
        <dbReference type="Google" id="ProtNLM"/>
    </source>
</evidence>
<dbReference type="Gene3D" id="3.10.450.50">
    <property type="match status" value="1"/>
</dbReference>
<dbReference type="EMBL" id="MTEJ01000005">
    <property type="protein sequence ID" value="OQX16386.1"/>
    <property type="molecule type" value="Genomic_DNA"/>
</dbReference>
<dbReference type="SUPFAM" id="SSF54427">
    <property type="entry name" value="NTF2-like"/>
    <property type="match status" value="1"/>
</dbReference>
<evidence type="ECO:0000313" key="7">
    <source>
        <dbReference type="Proteomes" id="UP000192491"/>
    </source>
</evidence>
<dbReference type="PANTHER" id="PTHR41534">
    <property type="entry name" value="BLR3401 PROTEIN"/>
    <property type="match status" value="1"/>
</dbReference>
<sequence length="167" mass="19316">MTMDKQTTPAFTRAEVEDFLYQEAALLDNWQLPEWLNLLTDDIEYHIPATDKPNSDGATTLSLVYDNHERIVSRVQQYLDGQVAAENPRSRIRRIISNVRILKQETTGAEITANFVCYRFALERMDTFVGRLEYSLVRGVADIKIRNRRLVLDLESLRPHGMVSFIL</sequence>
<dbReference type="AlphaFoldDB" id="A0A1Y1QYU4"/>
<dbReference type="GO" id="GO:0019380">
    <property type="term" value="P:3-phenylpropionate catabolic process"/>
    <property type="evidence" value="ECO:0007669"/>
    <property type="project" value="TreeGrafter"/>
</dbReference>
<dbReference type="InterPro" id="IPR032710">
    <property type="entry name" value="NTF2-like_dom_sf"/>
</dbReference>
<keyword evidence="4" id="KW-0223">Dioxygenase</keyword>
<evidence type="ECO:0000313" key="6">
    <source>
        <dbReference type="EMBL" id="OQX16386.1"/>
    </source>
</evidence>
<accession>A0A1Y1QYU4</accession>
<gene>
    <name evidence="6" type="ORF">BWK73_04105</name>
</gene>
<dbReference type="PANTHER" id="PTHR41534:SF2">
    <property type="entry name" value="3-PHENYLPROPIONATE_CINNAMIC ACID DIOXYGENASE SUBUNIT BETA"/>
    <property type="match status" value="1"/>
</dbReference>
<comment type="similarity">
    <text evidence="2">Belongs to the bacterial ring-hydroxylating dioxygenase beta subunit family.</text>
</comment>
<dbReference type="Proteomes" id="UP000192491">
    <property type="component" value="Unassembled WGS sequence"/>
</dbReference>
<keyword evidence="5" id="KW-0560">Oxidoreductase</keyword>